<name>A0A8S5MKZ3_9CAUD</name>
<proteinExistence type="predicted"/>
<evidence type="ECO:0000313" key="1">
    <source>
        <dbReference type="EMBL" id="DAD82916.1"/>
    </source>
</evidence>
<sequence length="40" mass="4715">MVEVFQLHSLSRVLGHFSKLSTNSLLARYRYHLSRKEHSS</sequence>
<dbReference type="EMBL" id="BK014925">
    <property type="protein sequence ID" value="DAD82916.1"/>
    <property type="molecule type" value="Genomic_DNA"/>
</dbReference>
<organism evidence="1">
    <name type="scientific">Siphoviridae sp. ctXZx16</name>
    <dbReference type="NCBI Taxonomy" id="2826371"/>
    <lineage>
        <taxon>Viruses</taxon>
        <taxon>Duplodnaviria</taxon>
        <taxon>Heunggongvirae</taxon>
        <taxon>Uroviricota</taxon>
        <taxon>Caudoviricetes</taxon>
    </lineage>
</organism>
<protein>
    <submittedName>
        <fullName evidence="1">Uncharacterized protein</fullName>
    </submittedName>
</protein>
<accession>A0A8S5MKZ3</accession>
<reference evidence="1" key="1">
    <citation type="journal article" date="2021" name="Proc. Natl. Acad. Sci. U.S.A.">
        <title>A Catalog of Tens of Thousands of Viruses from Human Metagenomes Reveals Hidden Associations with Chronic Diseases.</title>
        <authorList>
            <person name="Tisza M.J."/>
            <person name="Buck C.B."/>
        </authorList>
    </citation>
    <scope>NUCLEOTIDE SEQUENCE</scope>
    <source>
        <strain evidence="1">CtXZx16</strain>
    </source>
</reference>